<sequence length="489" mass="54584">MSSETRPRVCLDVAIDHRIRRLFEPVNHYQTGHSNHVSRIEALGQSLGRSSNEIKTTAKLAGPAVKGGIAITLQQPRHNHPFEKGLDTVIEDCESLYALYDVFRTVSCGTLDIRTNITIVDMLPYVSEDIARIRNDELKESFRASTQIICDKEPAVLLCAGKIWLPEAGKSDNRKGDAWKFESLRLGERFGSTPKLPVKVRVRPPEGRGFITIPRVNGFHPSHAMNYHSHASLLRQLQILIGAETCGMLKGDWKDEPWMAEMRRRCMEISKSLSGSSPISPPPKSPDQRSTKRSCTKYLPEYQELYSDALLKLCNCAKRVISSQRSGSSPGMRYNTLLSSGLSEICNDVSLILRQMLRLQRRGWPDVVSWKNEKALRDAATDTNHFAVDLLKATKNEVEAQLLKTVQQGAWSILKCVTNAGGNGLEYTLNLNRACDAFLDLAVNTETLLWNLLLDEEDAIRAMGQEEVLSSLMSRMTLTSTAVSVAPCT</sequence>
<organism evidence="2 3">
    <name type="scientific">Fusarium solani</name>
    <name type="common">Filamentous fungus</name>
    <dbReference type="NCBI Taxonomy" id="169388"/>
    <lineage>
        <taxon>Eukaryota</taxon>
        <taxon>Fungi</taxon>
        <taxon>Dikarya</taxon>
        <taxon>Ascomycota</taxon>
        <taxon>Pezizomycotina</taxon>
        <taxon>Sordariomycetes</taxon>
        <taxon>Hypocreomycetidae</taxon>
        <taxon>Hypocreales</taxon>
        <taxon>Nectriaceae</taxon>
        <taxon>Fusarium</taxon>
        <taxon>Fusarium solani species complex</taxon>
    </lineage>
</organism>
<keyword evidence="3" id="KW-1185">Reference proteome</keyword>
<name>A0A9P9KJU6_FUSSL</name>
<evidence type="ECO:0000313" key="2">
    <source>
        <dbReference type="EMBL" id="KAH7259800.1"/>
    </source>
</evidence>
<reference evidence="2" key="1">
    <citation type="journal article" date="2021" name="Nat. Commun.">
        <title>Genetic determinants of endophytism in the Arabidopsis root mycobiome.</title>
        <authorList>
            <person name="Mesny F."/>
            <person name="Miyauchi S."/>
            <person name="Thiergart T."/>
            <person name="Pickel B."/>
            <person name="Atanasova L."/>
            <person name="Karlsson M."/>
            <person name="Huettel B."/>
            <person name="Barry K.W."/>
            <person name="Haridas S."/>
            <person name="Chen C."/>
            <person name="Bauer D."/>
            <person name="Andreopoulos W."/>
            <person name="Pangilinan J."/>
            <person name="LaButti K."/>
            <person name="Riley R."/>
            <person name="Lipzen A."/>
            <person name="Clum A."/>
            <person name="Drula E."/>
            <person name="Henrissat B."/>
            <person name="Kohler A."/>
            <person name="Grigoriev I.V."/>
            <person name="Martin F.M."/>
            <person name="Hacquard S."/>
        </authorList>
    </citation>
    <scope>NUCLEOTIDE SEQUENCE</scope>
    <source>
        <strain evidence="2">FSSC 5 MPI-SDFR-AT-0091</strain>
    </source>
</reference>
<dbReference type="AlphaFoldDB" id="A0A9P9KJU6"/>
<evidence type="ECO:0000256" key="1">
    <source>
        <dbReference type="SAM" id="MobiDB-lite"/>
    </source>
</evidence>
<dbReference type="EMBL" id="JAGTJS010000008">
    <property type="protein sequence ID" value="KAH7259800.1"/>
    <property type="molecule type" value="Genomic_DNA"/>
</dbReference>
<dbReference type="OrthoDB" id="4656735at2759"/>
<accession>A0A9P9KJU6</accession>
<protein>
    <submittedName>
        <fullName evidence="2">Uncharacterized protein</fullName>
    </submittedName>
</protein>
<feature type="region of interest" description="Disordered" evidence="1">
    <location>
        <begin position="271"/>
        <end position="293"/>
    </location>
</feature>
<dbReference type="Proteomes" id="UP000736672">
    <property type="component" value="Unassembled WGS sequence"/>
</dbReference>
<comment type="caution">
    <text evidence="2">The sequence shown here is derived from an EMBL/GenBank/DDBJ whole genome shotgun (WGS) entry which is preliminary data.</text>
</comment>
<evidence type="ECO:0000313" key="3">
    <source>
        <dbReference type="Proteomes" id="UP000736672"/>
    </source>
</evidence>
<gene>
    <name evidence="2" type="ORF">B0J15DRAFT_593719</name>
</gene>
<proteinExistence type="predicted"/>